<gene>
    <name evidence="1" type="ORF">I4F81_002685</name>
</gene>
<organism evidence="1 2">
    <name type="scientific">Pyropia yezoensis</name>
    <name type="common">Susabi-nori</name>
    <name type="synonym">Porphyra yezoensis</name>
    <dbReference type="NCBI Taxonomy" id="2788"/>
    <lineage>
        <taxon>Eukaryota</taxon>
        <taxon>Rhodophyta</taxon>
        <taxon>Bangiophyceae</taxon>
        <taxon>Bangiales</taxon>
        <taxon>Bangiaceae</taxon>
        <taxon>Pyropia</taxon>
    </lineage>
</organism>
<sequence length="350" mass="37329">MFRSMTGPCRWRRCTVWRRRRQWGGCERHLPINQRPPARNGSSCLLSKLKAGVTSPPPPAAASRQQQPQAQPHRQRSPPLAIAAGKHHPPVYASSRAPTPATPTKTAVSTPAVTRGQRPPASATPPLDSSQHNTGGRPTATPAAIATTPRAAGLRRPRRQALASHQHRQPPEGEAGGQRQPPRQCPQSPAVNANAERRPHAKQRPHADNASSRLPTPATPNATPTLTPTATHSQRPRRAAPPNRCQWPPSAYAGGKHEAAAKASGLRAEKPAASVTRTPPPAAARGKGLRQKGTAANASSRPRPTTAAITTSQPTHSAAYRLRRRRASSPHTNASSSPPPKTDGKRPLPR</sequence>
<proteinExistence type="predicted"/>
<name>A0ACC3BQ95_PYRYE</name>
<accession>A0ACC3BQ95</accession>
<reference evidence="1" key="1">
    <citation type="submission" date="2019-11" db="EMBL/GenBank/DDBJ databases">
        <title>Nori genome reveals adaptations in red seaweeds to the harsh intertidal environment.</title>
        <authorList>
            <person name="Wang D."/>
            <person name="Mao Y."/>
        </authorList>
    </citation>
    <scope>NUCLEOTIDE SEQUENCE</scope>
    <source>
        <tissue evidence="1">Gametophyte</tissue>
    </source>
</reference>
<dbReference type="EMBL" id="CM020618">
    <property type="protein sequence ID" value="KAK1860095.1"/>
    <property type="molecule type" value="Genomic_DNA"/>
</dbReference>
<comment type="caution">
    <text evidence="1">The sequence shown here is derived from an EMBL/GenBank/DDBJ whole genome shotgun (WGS) entry which is preliminary data.</text>
</comment>
<protein>
    <submittedName>
        <fullName evidence="1">Uncharacterized protein</fullName>
    </submittedName>
</protein>
<keyword evidence="2" id="KW-1185">Reference proteome</keyword>
<evidence type="ECO:0000313" key="1">
    <source>
        <dbReference type="EMBL" id="KAK1860095.1"/>
    </source>
</evidence>
<evidence type="ECO:0000313" key="2">
    <source>
        <dbReference type="Proteomes" id="UP000798662"/>
    </source>
</evidence>
<dbReference type="Proteomes" id="UP000798662">
    <property type="component" value="Chromosome 1"/>
</dbReference>